<dbReference type="Proteomes" id="UP000002908">
    <property type="component" value="Segment"/>
</dbReference>
<dbReference type="RefSeq" id="YP_007237002.1">
    <property type="nucleotide sequence ID" value="NC_019919.2"/>
</dbReference>
<sequence length="137" mass="15598">MNIGQFAFTVSVSVALSCAITLGVVDYRINDHIKTTTEVVKVESPTAKIDKELSEELVRQSMYNDLKVRQREIELDKAFSEGANASIFNAYRVDMEKVNFYIQLGKDFYEVGKSELKSIYFYEYTNPLVICKNGVTN</sequence>
<keyword evidence="1" id="KW-0812">Transmembrane</keyword>
<keyword evidence="1" id="KW-0472">Membrane</keyword>
<evidence type="ECO:0000313" key="2">
    <source>
        <dbReference type="EMBL" id="CCI88451.1"/>
    </source>
</evidence>
<organism evidence="2 3">
    <name type="scientific">Yersinia phage phiR2-01</name>
    <dbReference type="NCBI Taxonomy" id="1206557"/>
    <lineage>
        <taxon>Viruses</taxon>
        <taxon>Duplodnaviria</taxon>
        <taxon>Heunggongvirae</taxon>
        <taxon>Uroviricota</taxon>
        <taxon>Caudoviricetes</taxon>
        <taxon>Demerecviridae</taxon>
        <taxon>Markadamsvirinae</taxon>
        <taxon>Epseptimavirus</taxon>
        <taxon>Epseptimavirus R201</taxon>
    </lineage>
</organism>
<dbReference type="GeneID" id="14296706"/>
<evidence type="ECO:0000256" key="1">
    <source>
        <dbReference type="SAM" id="Phobius"/>
    </source>
</evidence>
<gene>
    <name evidence="2" type="primary">g023</name>
    <name evidence="2" type="ORF">BN79_023</name>
</gene>
<evidence type="ECO:0000313" key="3">
    <source>
        <dbReference type="Proteomes" id="UP000002908"/>
    </source>
</evidence>
<dbReference type="EMBL" id="HE956708">
    <property type="protein sequence ID" value="CCI88451.1"/>
    <property type="molecule type" value="Genomic_DNA"/>
</dbReference>
<name>I7K2K7_9CAUD</name>
<reference evidence="2" key="1">
    <citation type="submission" date="2016-03" db="EMBL/GenBank/DDBJ databases">
        <title>Genomic, physiological and proteomic characterization of the T5-like bacteriophage phiR2-01 infecting Yersinia enterocolitia.</title>
        <authorList>
            <person name="Pajunen M.I."/>
            <person name="Happonen L.J."/>
            <person name="Jun J.W."/>
            <person name="Malmstrom J."/>
            <person name="Nawaz A."/>
            <person name="Mattinen L."/>
            <person name="Skurnik M."/>
        </authorList>
    </citation>
    <scope>NUCLEOTIDE SEQUENCE</scope>
</reference>
<keyword evidence="1" id="KW-1133">Transmembrane helix</keyword>
<protein>
    <submittedName>
        <fullName evidence="2">Uncharacterized protein</fullName>
    </submittedName>
</protein>
<keyword evidence="3" id="KW-1185">Reference proteome</keyword>
<feature type="transmembrane region" description="Helical" evidence="1">
    <location>
        <begin position="6"/>
        <end position="25"/>
    </location>
</feature>
<proteinExistence type="predicted"/>
<dbReference type="KEGG" id="vg:14296706"/>
<accession>I7K2K7</accession>